<dbReference type="OrthoDB" id="3265734at2759"/>
<dbReference type="Proteomes" id="UP000076761">
    <property type="component" value="Unassembled WGS sequence"/>
</dbReference>
<dbReference type="InParanoid" id="A0A165R3J2"/>
<dbReference type="EMBL" id="KV425587">
    <property type="protein sequence ID" value="KZT23256.1"/>
    <property type="molecule type" value="Genomic_DNA"/>
</dbReference>
<sequence length="155" mass="17087">MACLALLRTILVSHRGRRRLSHGILTLPLGLPAVPDHCCAMGDNCKILVDDTDASLTWAGDWKDVSGSSNLLGTAHLAFDKHPYMYFQFNGTWLAVYGTTFPSTTDTPPTSIYTVDAQWQPFTPPNSTSSLYNQCFFETSLPNGTHTLNSFDIMP</sequence>
<accession>A0A165R3J2</accession>
<protein>
    <submittedName>
        <fullName evidence="1">Uncharacterized protein</fullName>
    </submittedName>
</protein>
<reference evidence="1 2" key="1">
    <citation type="journal article" date="2016" name="Mol. Biol. Evol.">
        <title>Comparative Genomics of Early-Diverging Mushroom-Forming Fungi Provides Insights into the Origins of Lignocellulose Decay Capabilities.</title>
        <authorList>
            <person name="Nagy L.G."/>
            <person name="Riley R."/>
            <person name="Tritt A."/>
            <person name="Adam C."/>
            <person name="Daum C."/>
            <person name="Floudas D."/>
            <person name="Sun H."/>
            <person name="Yadav J.S."/>
            <person name="Pangilinan J."/>
            <person name="Larsson K.H."/>
            <person name="Matsuura K."/>
            <person name="Barry K."/>
            <person name="Labutti K."/>
            <person name="Kuo R."/>
            <person name="Ohm R.A."/>
            <person name="Bhattacharya S.S."/>
            <person name="Shirouzu T."/>
            <person name="Yoshinaga Y."/>
            <person name="Martin F.M."/>
            <person name="Grigoriev I.V."/>
            <person name="Hibbett D.S."/>
        </authorList>
    </citation>
    <scope>NUCLEOTIDE SEQUENCE [LARGE SCALE GENOMIC DNA]</scope>
    <source>
        <strain evidence="1 2">HHB14362 ss-1</strain>
    </source>
</reference>
<organism evidence="1 2">
    <name type="scientific">Neolentinus lepideus HHB14362 ss-1</name>
    <dbReference type="NCBI Taxonomy" id="1314782"/>
    <lineage>
        <taxon>Eukaryota</taxon>
        <taxon>Fungi</taxon>
        <taxon>Dikarya</taxon>
        <taxon>Basidiomycota</taxon>
        <taxon>Agaricomycotina</taxon>
        <taxon>Agaricomycetes</taxon>
        <taxon>Gloeophyllales</taxon>
        <taxon>Gloeophyllaceae</taxon>
        <taxon>Neolentinus</taxon>
    </lineage>
</organism>
<evidence type="ECO:0000313" key="2">
    <source>
        <dbReference type="Proteomes" id="UP000076761"/>
    </source>
</evidence>
<dbReference type="AlphaFoldDB" id="A0A165R3J2"/>
<gene>
    <name evidence="1" type="ORF">NEOLEDRAFT_566417</name>
</gene>
<dbReference type="STRING" id="1314782.A0A165R3J2"/>
<keyword evidence="2" id="KW-1185">Reference proteome</keyword>
<dbReference type="Gene3D" id="2.60.120.260">
    <property type="entry name" value="Galactose-binding domain-like"/>
    <property type="match status" value="1"/>
</dbReference>
<name>A0A165R3J2_9AGAM</name>
<evidence type="ECO:0000313" key="1">
    <source>
        <dbReference type="EMBL" id="KZT23256.1"/>
    </source>
</evidence>
<proteinExistence type="predicted"/>